<accession>A0A6N9NHV6</accession>
<evidence type="ECO:0000256" key="2">
    <source>
        <dbReference type="ARBA" id="ARBA00023235"/>
    </source>
</evidence>
<dbReference type="GO" id="GO:0006396">
    <property type="term" value="P:RNA processing"/>
    <property type="evidence" value="ECO:0007669"/>
    <property type="project" value="UniProtKB-ARBA"/>
</dbReference>
<dbReference type="GO" id="GO:0003723">
    <property type="term" value="F:RNA binding"/>
    <property type="evidence" value="ECO:0007669"/>
    <property type="project" value="InterPro"/>
</dbReference>
<dbReference type="InterPro" id="IPR050188">
    <property type="entry name" value="RluA_PseudoU_synthase"/>
</dbReference>
<comment type="caution">
    <text evidence="4">The sequence shown here is derived from an EMBL/GenBank/DDBJ whole genome shotgun (WGS) entry which is preliminary data.</text>
</comment>
<dbReference type="CDD" id="cd02869">
    <property type="entry name" value="PseudoU_synth_RluA_like"/>
    <property type="match status" value="1"/>
</dbReference>
<reference evidence="4 5" key="1">
    <citation type="submission" date="2019-12" db="EMBL/GenBank/DDBJ databases">
        <authorList>
            <person name="Zhao J."/>
        </authorList>
    </citation>
    <scope>NUCLEOTIDE SEQUENCE [LARGE SCALE GENOMIC DNA]</scope>
    <source>
        <strain evidence="4 5">S-15</strain>
    </source>
</reference>
<dbReference type="Pfam" id="PF00849">
    <property type="entry name" value="PseudoU_synth_2"/>
    <property type="match status" value="1"/>
</dbReference>
<dbReference type="EMBL" id="WWNE01000007">
    <property type="protein sequence ID" value="NBG66266.1"/>
    <property type="molecule type" value="Genomic_DNA"/>
</dbReference>
<evidence type="ECO:0000259" key="3">
    <source>
        <dbReference type="Pfam" id="PF00849"/>
    </source>
</evidence>
<dbReference type="PROSITE" id="PS01129">
    <property type="entry name" value="PSI_RLU"/>
    <property type="match status" value="1"/>
</dbReference>
<dbReference type="InterPro" id="IPR006224">
    <property type="entry name" value="PsdUridine_synth_RluA-like_CS"/>
</dbReference>
<dbReference type="PANTHER" id="PTHR21600:SF83">
    <property type="entry name" value="PSEUDOURIDYLATE SYNTHASE RPUSD4, MITOCHONDRIAL"/>
    <property type="match status" value="1"/>
</dbReference>
<dbReference type="GO" id="GO:0009982">
    <property type="term" value="F:pseudouridine synthase activity"/>
    <property type="evidence" value="ECO:0007669"/>
    <property type="project" value="InterPro"/>
</dbReference>
<evidence type="ECO:0000313" key="4">
    <source>
        <dbReference type="EMBL" id="NBG66266.1"/>
    </source>
</evidence>
<comment type="similarity">
    <text evidence="1">Belongs to the pseudouridine synthase RluA family.</text>
</comment>
<dbReference type="InterPro" id="IPR020103">
    <property type="entry name" value="PsdUridine_synth_cat_dom_sf"/>
</dbReference>
<organism evidence="4 5">
    <name type="scientific">Acidiluteibacter ferrifornacis</name>
    <dbReference type="NCBI Taxonomy" id="2692424"/>
    <lineage>
        <taxon>Bacteria</taxon>
        <taxon>Pseudomonadati</taxon>
        <taxon>Bacteroidota</taxon>
        <taxon>Flavobacteriia</taxon>
        <taxon>Flavobacteriales</taxon>
        <taxon>Cryomorphaceae</taxon>
        <taxon>Acidiluteibacter</taxon>
    </lineage>
</organism>
<proteinExistence type="inferred from homology"/>
<dbReference type="GO" id="GO:0140098">
    <property type="term" value="F:catalytic activity, acting on RNA"/>
    <property type="evidence" value="ECO:0007669"/>
    <property type="project" value="UniProtKB-ARBA"/>
</dbReference>
<dbReference type="Gene3D" id="3.30.2350.10">
    <property type="entry name" value="Pseudouridine synthase"/>
    <property type="match status" value="1"/>
</dbReference>
<dbReference type="InterPro" id="IPR006145">
    <property type="entry name" value="PsdUridine_synth_RsuA/RluA"/>
</dbReference>
<evidence type="ECO:0000256" key="1">
    <source>
        <dbReference type="ARBA" id="ARBA00010876"/>
    </source>
</evidence>
<gene>
    <name evidence="4" type="ORF">GQN54_09070</name>
</gene>
<dbReference type="Proteomes" id="UP000470771">
    <property type="component" value="Unassembled WGS sequence"/>
</dbReference>
<protein>
    <submittedName>
        <fullName evidence="4">RNA pseudouridine synthase</fullName>
    </submittedName>
</protein>
<sequence>MRMSNTKKLRAHSLNVLYEDNHLIAVNKRSGDIVQGDKTGDQPLNEIVASFLKAKYNKPGDAFVGTIHRIDRPVSGVVLFAKTSKALARMNAQFQDKEVQKTYWAVVKNQPPQTTETVTHHLLRNRQKNKSFAYAHKYKDSKESSLKYEIIKKLDRYFLLEITPYTGRHHQIRVQLSTLGFPIKGDVKYGFDRTNPDASIHLHARKIFFAHPVTKEPVEIIAPTPDEVIWNACD</sequence>
<keyword evidence="5" id="KW-1185">Reference proteome</keyword>
<dbReference type="GO" id="GO:0001522">
    <property type="term" value="P:pseudouridine synthesis"/>
    <property type="evidence" value="ECO:0007669"/>
    <property type="project" value="InterPro"/>
</dbReference>
<keyword evidence="2" id="KW-0413">Isomerase</keyword>
<dbReference type="PANTHER" id="PTHR21600">
    <property type="entry name" value="MITOCHONDRIAL RNA PSEUDOURIDINE SYNTHASE"/>
    <property type="match status" value="1"/>
</dbReference>
<name>A0A6N9NHV6_9FLAO</name>
<dbReference type="SUPFAM" id="SSF55120">
    <property type="entry name" value="Pseudouridine synthase"/>
    <property type="match status" value="1"/>
</dbReference>
<dbReference type="AlphaFoldDB" id="A0A6N9NHV6"/>
<feature type="domain" description="Pseudouridine synthase RsuA/RluA-like" evidence="3">
    <location>
        <begin position="22"/>
        <end position="177"/>
    </location>
</feature>
<evidence type="ECO:0000313" key="5">
    <source>
        <dbReference type="Proteomes" id="UP000470771"/>
    </source>
</evidence>